<dbReference type="EMBL" id="CM034391">
    <property type="protein sequence ID" value="KAJ0181417.1"/>
    <property type="molecule type" value="Genomic_DNA"/>
</dbReference>
<gene>
    <name evidence="1" type="ORF">K1T71_003502</name>
</gene>
<organism evidence="1 2">
    <name type="scientific">Dendrolimus kikuchii</name>
    <dbReference type="NCBI Taxonomy" id="765133"/>
    <lineage>
        <taxon>Eukaryota</taxon>
        <taxon>Metazoa</taxon>
        <taxon>Ecdysozoa</taxon>
        <taxon>Arthropoda</taxon>
        <taxon>Hexapoda</taxon>
        <taxon>Insecta</taxon>
        <taxon>Pterygota</taxon>
        <taxon>Neoptera</taxon>
        <taxon>Endopterygota</taxon>
        <taxon>Lepidoptera</taxon>
        <taxon>Glossata</taxon>
        <taxon>Ditrysia</taxon>
        <taxon>Bombycoidea</taxon>
        <taxon>Lasiocampidae</taxon>
        <taxon>Dendrolimus</taxon>
    </lineage>
</organism>
<accession>A0ACC1DDB1</accession>
<protein>
    <submittedName>
        <fullName evidence="1">Uncharacterized protein</fullName>
    </submittedName>
</protein>
<keyword evidence="2" id="KW-1185">Reference proteome</keyword>
<reference evidence="1 2" key="1">
    <citation type="journal article" date="2021" name="Front. Genet.">
        <title>Chromosome-Level Genome Assembly Reveals Significant Gene Expansion in the Toll and IMD Signaling Pathways of Dendrolimus kikuchii.</title>
        <authorList>
            <person name="Zhou J."/>
            <person name="Wu P."/>
            <person name="Xiong Z."/>
            <person name="Liu N."/>
            <person name="Zhao N."/>
            <person name="Ji M."/>
            <person name="Qiu Y."/>
            <person name="Yang B."/>
        </authorList>
    </citation>
    <scope>NUCLEOTIDE SEQUENCE [LARGE SCALE GENOMIC DNA]</scope>
    <source>
        <strain evidence="1">Ann1</strain>
    </source>
</reference>
<name>A0ACC1DDB1_9NEOP</name>
<evidence type="ECO:0000313" key="2">
    <source>
        <dbReference type="Proteomes" id="UP000824533"/>
    </source>
</evidence>
<evidence type="ECO:0000313" key="1">
    <source>
        <dbReference type="EMBL" id="KAJ0181417.1"/>
    </source>
</evidence>
<dbReference type="Proteomes" id="UP000824533">
    <property type="component" value="Linkage Group LG05"/>
</dbReference>
<sequence>MKFIVITFAALCAFVGALPGSDKIQLYDARIVTGAISSAIEDLSQSIRDAGLDPLHIVEKNFDYALPVPAIFSAEVTCKDVRSNGLSNIVIERLNFAILTQRLTMTLALPRVEASIGQASGAINSFGHNIAAEVSGTVAVTRVQLGMDVRVSVGIISGITIRSLSVDFSLAGIDSDLNVKVQDYDLSSSINTFIDTNIPAAISDNRAAINELLEYIAWQLIDEYFAHRSQRTQIGLSVQQDRSKAINLYKNESHRSCFCCAARQRIRSTPIISKTESYSSERPAHCSWSLPVPGIVSAEGYGQDVQLVGLSQIVINGVSYNMLSGRLDLDISLPSVYGAVGSCGGTVSVLEYTIDGQGSGEINAINSRVVGSAIVRIGFSGVTVTNVDVVASMENISSDITATILGQDVSAYFNAFFNEILLSYLNEFADEINELLSYYILVYINNRLP</sequence>
<proteinExistence type="predicted"/>
<comment type="caution">
    <text evidence="1">The sequence shown here is derived from an EMBL/GenBank/DDBJ whole genome shotgun (WGS) entry which is preliminary data.</text>
</comment>